<dbReference type="Proteomes" id="UP000039865">
    <property type="component" value="Unassembled WGS sequence"/>
</dbReference>
<feature type="region of interest" description="Disordered" evidence="2">
    <location>
        <begin position="461"/>
        <end position="481"/>
    </location>
</feature>
<dbReference type="EMBL" id="CCKQ01006410">
    <property type="protein sequence ID" value="CDW77721.1"/>
    <property type="molecule type" value="Genomic_DNA"/>
</dbReference>
<evidence type="ECO:0000313" key="4">
    <source>
        <dbReference type="Proteomes" id="UP000039865"/>
    </source>
</evidence>
<feature type="compositionally biased region" description="Polar residues" evidence="2">
    <location>
        <begin position="663"/>
        <end position="705"/>
    </location>
</feature>
<evidence type="ECO:0000313" key="3">
    <source>
        <dbReference type="EMBL" id="CDW77721.1"/>
    </source>
</evidence>
<feature type="region of interest" description="Disordered" evidence="2">
    <location>
        <begin position="661"/>
        <end position="737"/>
    </location>
</feature>
<feature type="region of interest" description="Disordered" evidence="2">
    <location>
        <begin position="335"/>
        <end position="362"/>
    </location>
</feature>
<keyword evidence="4" id="KW-1185">Reference proteome</keyword>
<evidence type="ECO:0000256" key="2">
    <source>
        <dbReference type="SAM" id="MobiDB-lite"/>
    </source>
</evidence>
<dbReference type="InParanoid" id="A0A078A760"/>
<protein>
    <submittedName>
        <fullName evidence="3">Uncharacterized protein</fullName>
    </submittedName>
</protein>
<accession>A0A078A760</accession>
<dbReference type="AlphaFoldDB" id="A0A078A760"/>
<feature type="region of interest" description="Disordered" evidence="2">
    <location>
        <begin position="495"/>
        <end position="521"/>
    </location>
</feature>
<organism evidence="3 4">
    <name type="scientific">Stylonychia lemnae</name>
    <name type="common">Ciliate</name>
    <dbReference type="NCBI Taxonomy" id="5949"/>
    <lineage>
        <taxon>Eukaryota</taxon>
        <taxon>Sar</taxon>
        <taxon>Alveolata</taxon>
        <taxon>Ciliophora</taxon>
        <taxon>Intramacronucleata</taxon>
        <taxon>Spirotrichea</taxon>
        <taxon>Stichotrichia</taxon>
        <taxon>Sporadotrichida</taxon>
        <taxon>Oxytrichidae</taxon>
        <taxon>Stylonychinae</taxon>
        <taxon>Stylonychia</taxon>
    </lineage>
</organism>
<feature type="compositionally biased region" description="Polar residues" evidence="2">
    <location>
        <begin position="461"/>
        <end position="474"/>
    </location>
</feature>
<proteinExistence type="predicted"/>
<evidence type="ECO:0000256" key="1">
    <source>
        <dbReference type="SAM" id="Coils"/>
    </source>
</evidence>
<gene>
    <name evidence="3" type="primary">Contig2205.g2370</name>
    <name evidence="3" type="ORF">STYLEM_6687</name>
</gene>
<sequence length="925" mass="106429">MMHLMKIYSKIAAIITDRAQRLQMGITMYYMQLHLTLGTTFLFQQRKKDQASFMRLEKDFNRKEDNLNMAIDRTEKMLSSQFMKQFQDIEQTLMSFKERVEFVHESAGNMLEQMNFKLKKVDETEKVKAWCSMQMEELLVQLRYDLKKQNQDNYDDFMKFKSLFNLPGIVGQTNKFTNIREFLLDQMQSIKQNHIDLTKLIVELEQNSITPIESKLMSLNHQFDQYIQEQNDRQKHTLDTLQQEVNYVMSLIREQNKQNDSLRLDIDEKFGNIQDKFENGMEVVHADLRVKDQFYKDIQKELNKARNENQDNKQSLDNAIKEINIMRHQALKQVDTTANKPGSSAGIKKPNRLGPSMTREIDNHENPNLVKRVAEIEKILDSARSGNSNNDNQNTMSFSKNNYDIPVTSLSNKANDPTKRLELMDKQIKTLIKKFEVFSRELRSNTAIINKLKATTFRNSNNSNTIEFDESPNQSDRESLRSNRNLRVNIEKHLKADSSKNRLSQGSFYKEPNSGAAYGDTTPKGLKIGTRFLQDQDDENDFFDINNASTPKDVLPALTPRASKFQRNSLKVESKVEDKNLSWQDSNTQNLIRLQKMIEDKKTQEEAMNPPDENPIDKPQTRILEELKVKQNDLNKVQKRISLHNALGTKEDNPLKLALEQIPKNTSTTRPLNQKRQSADNTKATSIADSNSNRMQLNGRLTQTLGEGKTRDHRLSQTVAQSPKEKDALNTTTANETSLAYGKPNERITLKNQIQRPQKMNQSNDQSFTNSIQNQSQIKPLYIIKEQSLEQVIGGGQSASGVGGTNEFLPQISNSNRQPIPQEELKKIQNSIASNKSIQERRRLTNHITSLSNVGVLMQQQLFGQENTQQQIYNEYQSSQGAGQFSTKNSRQGTADFQGRKKELMIPLEVKFEKLDTSNGANSLL</sequence>
<reference evidence="3 4" key="1">
    <citation type="submission" date="2014-06" db="EMBL/GenBank/DDBJ databases">
        <authorList>
            <person name="Swart Estienne"/>
        </authorList>
    </citation>
    <scope>NUCLEOTIDE SEQUENCE [LARGE SCALE GENOMIC DNA]</scope>
    <source>
        <strain evidence="3 4">130c</strain>
    </source>
</reference>
<feature type="coiled-coil region" evidence="1">
    <location>
        <begin position="295"/>
        <end position="322"/>
    </location>
</feature>
<keyword evidence="1" id="KW-0175">Coiled coil</keyword>
<name>A0A078A760_STYLE</name>